<keyword evidence="6" id="KW-1185">Reference proteome</keyword>
<dbReference type="GeneID" id="14494576"/>
<dbReference type="GO" id="GO:0000379">
    <property type="term" value="P:tRNA-type intron splice site recognition and cleavage"/>
    <property type="evidence" value="ECO:0007669"/>
    <property type="project" value="EnsemblFungi"/>
</dbReference>
<evidence type="ECO:0000313" key="6">
    <source>
        <dbReference type="Proteomes" id="UP000002866"/>
    </source>
</evidence>
<dbReference type="PANTHER" id="PTHR21027:SF1">
    <property type="entry name" value="TRNA-SPLICING ENDONUCLEASE SUBUNIT SEN54"/>
    <property type="match status" value="1"/>
</dbReference>
<feature type="compositionally biased region" description="Low complexity" evidence="3">
    <location>
        <begin position="395"/>
        <end position="406"/>
    </location>
</feature>
<proteinExistence type="inferred from homology"/>
<evidence type="ECO:0000259" key="4">
    <source>
        <dbReference type="Pfam" id="PF12928"/>
    </source>
</evidence>
<dbReference type="InterPro" id="IPR024337">
    <property type="entry name" value="tRNA_splic_suSen54"/>
</dbReference>
<organism evidence="5 6">
    <name type="scientific">Henningerozyma blattae (strain ATCC 34711 / CBS 6284 / DSM 70876 / NBRC 10599 / NRRL Y-10934 / UCD 77-7)</name>
    <name type="common">Yeast</name>
    <name type="synonym">Tetrapisispora blattae</name>
    <dbReference type="NCBI Taxonomy" id="1071380"/>
    <lineage>
        <taxon>Eukaryota</taxon>
        <taxon>Fungi</taxon>
        <taxon>Dikarya</taxon>
        <taxon>Ascomycota</taxon>
        <taxon>Saccharomycotina</taxon>
        <taxon>Saccharomycetes</taxon>
        <taxon>Saccharomycetales</taxon>
        <taxon>Saccharomycetaceae</taxon>
        <taxon>Henningerozyma</taxon>
    </lineage>
</organism>
<dbReference type="KEGG" id="tbl:TBLA_0B04540"/>
<keyword evidence="2" id="KW-0819">tRNA processing</keyword>
<dbReference type="EMBL" id="HE806317">
    <property type="protein sequence ID" value="CCH59290.1"/>
    <property type="molecule type" value="Genomic_DNA"/>
</dbReference>
<dbReference type="GO" id="GO:0005741">
    <property type="term" value="C:mitochondrial outer membrane"/>
    <property type="evidence" value="ECO:0007669"/>
    <property type="project" value="EnsemblFungi"/>
</dbReference>
<evidence type="ECO:0000313" key="5">
    <source>
        <dbReference type="EMBL" id="CCH59290.1"/>
    </source>
</evidence>
<accession>I2GYT8</accession>
<feature type="region of interest" description="Disordered" evidence="3">
    <location>
        <begin position="393"/>
        <end position="419"/>
    </location>
</feature>
<dbReference type="PANTHER" id="PTHR21027">
    <property type="entry name" value="TRNA-SPLICING ENDONUCLEASE SUBUNIT SEN54"/>
    <property type="match status" value="1"/>
</dbReference>
<dbReference type="OrthoDB" id="408683at2759"/>
<evidence type="ECO:0000256" key="2">
    <source>
        <dbReference type="ARBA" id="ARBA00022694"/>
    </source>
</evidence>
<evidence type="ECO:0000256" key="1">
    <source>
        <dbReference type="ARBA" id="ARBA00005736"/>
    </source>
</evidence>
<name>I2GYT8_HENB6</name>
<dbReference type="Pfam" id="PF12928">
    <property type="entry name" value="tRNA_int_end_N2"/>
    <property type="match status" value="1"/>
</dbReference>
<dbReference type="GO" id="GO:0000214">
    <property type="term" value="C:tRNA-intron endonuclease complex"/>
    <property type="evidence" value="ECO:0007669"/>
    <property type="project" value="EnsemblFungi"/>
</dbReference>
<dbReference type="OMA" id="FNVWKPQ"/>
<dbReference type="InParanoid" id="I2GYT8"/>
<dbReference type="GO" id="GO:0000213">
    <property type="term" value="F:tRNA-intron lyase activity"/>
    <property type="evidence" value="ECO:0007669"/>
    <property type="project" value="EnsemblFungi"/>
</dbReference>
<gene>
    <name evidence="5" type="primary">TBLA0B04540</name>
    <name evidence="5" type="ORF">TBLA_0B04540</name>
</gene>
<dbReference type="RefSeq" id="XP_004178809.1">
    <property type="nucleotide sequence ID" value="XM_004178761.1"/>
</dbReference>
<reference evidence="5 6" key="1">
    <citation type="journal article" date="2011" name="Proc. Natl. Acad. Sci. U.S.A.">
        <title>Evolutionary erosion of yeast sex chromosomes by mating-type switching accidents.</title>
        <authorList>
            <person name="Gordon J.L."/>
            <person name="Armisen D."/>
            <person name="Proux-Wera E."/>
            <person name="Oheigeartaigh S.S."/>
            <person name="Byrne K.P."/>
            <person name="Wolfe K.H."/>
        </authorList>
    </citation>
    <scope>NUCLEOTIDE SEQUENCE [LARGE SCALE GENOMIC DNA]</scope>
    <source>
        <strain evidence="6">ATCC 34711 / CBS 6284 / DSM 70876 / NBRC 10599 / NRRL Y-10934 / UCD 77-7</strain>
    </source>
</reference>
<dbReference type="STRING" id="1071380.I2GYT8"/>
<dbReference type="InterPro" id="IPR024336">
    <property type="entry name" value="tRNA_splic_suSen54_N"/>
</dbReference>
<dbReference type="HOGENOM" id="CLU_028449_0_1_1"/>
<feature type="region of interest" description="Disordered" evidence="3">
    <location>
        <begin position="1"/>
        <end position="24"/>
    </location>
</feature>
<feature type="domain" description="tRNA-splicing endonuclease subunit Sen54 N-terminal" evidence="4">
    <location>
        <begin position="74"/>
        <end position="142"/>
    </location>
</feature>
<evidence type="ECO:0000256" key="3">
    <source>
        <dbReference type="SAM" id="MobiDB-lite"/>
    </source>
</evidence>
<dbReference type="FunCoup" id="I2GYT8">
    <property type="interactions" value="73"/>
</dbReference>
<dbReference type="AlphaFoldDB" id="I2GYT8"/>
<protein>
    <recommendedName>
        <fullName evidence="4">tRNA-splicing endonuclease subunit Sen54 N-terminal domain-containing protein</fullName>
    </recommendedName>
</protein>
<feature type="compositionally biased region" description="Basic and acidic residues" evidence="3">
    <location>
        <begin position="1"/>
        <end position="16"/>
    </location>
</feature>
<comment type="similarity">
    <text evidence="1">Belongs to the SEN54 family.</text>
</comment>
<sequence length="472" mass="54993">MSTLDKDYENDPTKDALDDDEIDDDELTQDWSKIAALSKKNPNYTIPKRGEKDAVIDGTNAQELLLNNARNEMFEALENSVRGTMIKSQVKAYYLPLQHEAIVPHPKGNFLQSMGKADKQGRVFLKFHEFLYLAERGTITPYQTFCIQDPDSLEEQTIELQLSIQDLYSFFKSQDESDNFLVFAYLKRLGFIVNLTDSNDCDTTSFFPPPKKSILSNILNIYNTIRSIFTFHKLSLFNAFFYSKWNFLFNRYTTSGQIYVGLKKLIPFFKAPHTRYDLLSLNSQHKLSSDTSHKKQKLSNINFKPLKITFDVWKPQSNYKKKVPGLPDYQVVVFNKNDPHQRFPTYLEMRKIFDSLDYKFEYLSEITDDLSWNKYSYTNGMLRTAYLSSIKAKAQQQRSSQNPNNPKSKKKKNSRPTSQFVLQNRRLKNGYRSFLLCVIDSGIISFVKISETDFGSEDVWYVPPKNIKKYNK</sequence>
<dbReference type="eggNOG" id="KOG4772">
    <property type="taxonomic scope" value="Eukaryota"/>
</dbReference>
<dbReference type="Proteomes" id="UP000002866">
    <property type="component" value="Chromosome 2"/>
</dbReference>